<dbReference type="InterPro" id="IPR036249">
    <property type="entry name" value="Thioredoxin-like_sf"/>
</dbReference>
<name>A0A1B1TAB8_9ARCH</name>
<reference evidence="2" key="2">
    <citation type="journal article" date="2015" name="ISME J.">
        <title>A new class of marine Euryarchaeota group II from the Mediterranean deep chlorophyll maximum.</title>
        <authorList>
            <person name="Martin-Cuadrado A.B."/>
            <person name="Garcia-Heredia I."/>
            <person name="Molto A.G."/>
            <person name="Lopez-Ubeda R."/>
            <person name="Kimes N."/>
            <person name="Lopez-Garcia P."/>
            <person name="Moreira D."/>
            <person name="Rodriguez-Valera F."/>
        </authorList>
    </citation>
    <scope>NUCLEOTIDE SEQUENCE</scope>
</reference>
<dbReference type="AlphaFoldDB" id="A0A1B1TAB8"/>
<dbReference type="PANTHER" id="PTHR42852">
    <property type="entry name" value="THIOL:DISULFIDE INTERCHANGE PROTEIN DSBE"/>
    <property type="match status" value="1"/>
</dbReference>
<dbReference type="InterPro" id="IPR000866">
    <property type="entry name" value="AhpC/TSA"/>
</dbReference>
<dbReference type="GO" id="GO:0016209">
    <property type="term" value="F:antioxidant activity"/>
    <property type="evidence" value="ECO:0007669"/>
    <property type="project" value="InterPro"/>
</dbReference>
<dbReference type="InterPro" id="IPR013766">
    <property type="entry name" value="Thioredoxin_domain"/>
</dbReference>
<dbReference type="EMBL" id="KP211814">
    <property type="protein sequence ID" value="ANV79203.1"/>
    <property type="molecule type" value="Genomic_DNA"/>
</dbReference>
<dbReference type="PANTHER" id="PTHR42852:SF13">
    <property type="entry name" value="PROTEIN DIPZ"/>
    <property type="match status" value="1"/>
</dbReference>
<reference evidence="2" key="1">
    <citation type="submission" date="2014-11" db="EMBL/GenBank/DDBJ databases">
        <authorList>
            <person name="Zhu J."/>
            <person name="Qi W."/>
            <person name="Song R."/>
        </authorList>
    </citation>
    <scope>NUCLEOTIDE SEQUENCE</scope>
</reference>
<feature type="domain" description="Thioredoxin" evidence="1">
    <location>
        <begin position="37"/>
        <end position="213"/>
    </location>
</feature>
<dbReference type="GO" id="GO:0016491">
    <property type="term" value="F:oxidoreductase activity"/>
    <property type="evidence" value="ECO:0007669"/>
    <property type="project" value="InterPro"/>
</dbReference>
<evidence type="ECO:0000259" key="1">
    <source>
        <dbReference type="PROSITE" id="PS51352"/>
    </source>
</evidence>
<evidence type="ECO:0000313" key="2">
    <source>
        <dbReference type="EMBL" id="ANV79203.1"/>
    </source>
</evidence>
<protein>
    <recommendedName>
        <fullName evidence="1">Thioredoxin domain-containing protein</fullName>
    </recommendedName>
</protein>
<sequence>MFKAIVYLHCNFNDIFSRLHDSALFTIDIYRKNMPKLKIGDPAPDISLPAIDGTTFEMSSMKGRRVIFTFFRFSSCPFCNIRINRIMKRWDEFPEDTIMVGVFDAEVSDLAKRMAKHNPKFTIVADESYQHFLAHGVEKSTTRVMLAPLRAPLTTLEAILRGYIPMTMSMSKMSTIPVDVLIDEEGKVVEAHYCRDTVDHLPIDRLISFAKGE</sequence>
<dbReference type="Gene3D" id="3.40.30.10">
    <property type="entry name" value="Glutaredoxin"/>
    <property type="match status" value="1"/>
</dbReference>
<organism evidence="2">
    <name type="scientific">uncultured Poseidoniia archaeon</name>
    <dbReference type="NCBI Taxonomy" id="1697135"/>
    <lineage>
        <taxon>Archaea</taxon>
        <taxon>Methanobacteriati</taxon>
        <taxon>Thermoplasmatota</taxon>
        <taxon>Candidatus Poseidoniia</taxon>
        <taxon>environmental samples</taxon>
    </lineage>
</organism>
<accession>A0A1B1TAB8</accession>
<dbReference type="PROSITE" id="PS51352">
    <property type="entry name" value="THIOREDOXIN_2"/>
    <property type="match status" value="1"/>
</dbReference>
<dbReference type="InterPro" id="IPR050553">
    <property type="entry name" value="Thioredoxin_ResA/DsbE_sf"/>
</dbReference>
<proteinExistence type="predicted"/>
<dbReference type="Pfam" id="PF00578">
    <property type="entry name" value="AhpC-TSA"/>
    <property type="match status" value="1"/>
</dbReference>
<dbReference type="SUPFAM" id="SSF52833">
    <property type="entry name" value="Thioredoxin-like"/>
    <property type="match status" value="1"/>
</dbReference>